<dbReference type="EMBL" id="CP001738">
    <property type="protein sequence ID" value="ACY98183.1"/>
    <property type="molecule type" value="Genomic_DNA"/>
</dbReference>
<dbReference type="PANTHER" id="PTHR33392:SF6">
    <property type="entry name" value="POLYISOPRENYL-TEICHOIC ACID--PEPTIDOGLYCAN TEICHOIC ACID TRANSFERASE TAGU"/>
    <property type="match status" value="1"/>
</dbReference>
<dbReference type="Gene3D" id="3.40.630.190">
    <property type="entry name" value="LCP protein"/>
    <property type="match status" value="1"/>
</dbReference>
<keyword evidence="3" id="KW-1133">Transmembrane helix</keyword>
<proteinExistence type="inferred from homology"/>
<dbReference type="InterPro" id="IPR004474">
    <property type="entry name" value="LytR_CpsA_psr"/>
</dbReference>
<reference evidence="5 6" key="1">
    <citation type="journal article" date="2011" name="Stand. Genomic Sci.">
        <title>Complete genome sequence of Thermomonospora curvata type strain (B9).</title>
        <authorList>
            <person name="Chertkov O."/>
            <person name="Sikorski J."/>
            <person name="Nolan M."/>
            <person name="Lapidus A."/>
            <person name="Lucas S."/>
            <person name="Del Rio T.G."/>
            <person name="Tice H."/>
            <person name="Cheng J.F."/>
            <person name="Goodwin L."/>
            <person name="Pitluck S."/>
            <person name="Liolios K."/>
            <person name="Ivanova N."/>
            <person name="Mavromatis K."/>
            <person name="Mikhailova N."/>
            <person name="Ovchinnikova G."/>
            <person name="Pati A."/>
            <person name="Chen A."/>
            <person name="Palaniappan K."/>
            <person name="Djao O.D."/>
            <person name="Land M."/>
            <person name="Hauser L."/>
            <person name="Chang Y.J."/>
            <person name="Jeffries C.D."/>
            <person name="Brettin T."/>
            <person name="Han C."/>
            <person name="Detter J.C."/>
            <person name="Rohde M."/>
            <person name="Goker M."/>
            <person name="Woyke T."/>
            <person name="Bristow J."/>
            <person name="Eisen J.A."/>
            <person name="Markowitz V."/>
            <person name="Hugenholtz P."/>
            <person name="Klenk H.P."/>
            <person name="Kyrpides N.C."/>
        </authorList>
    </citation>
    <scope>NUCLEOTIDE SEQUENCE [LARGE SCALE GENOMIC DNA]</scope>
    <source>
        <strain evidence="6">ATCC 19995 / DSM 43183 / JCM 3096 / KCTC 9072 / NBRC 15933 / NCIMB 10081 / Henssen B9</strain>
    </source>
</reference>
<evidence type="ECO:0000256" key="2">
    <source>
        <dbReference type="SAM" id="MobiDB-lite"/>
    </source>
</evidence>
<feature type="compositionally biased region" description="Low complexity" evidence="2">
    <location>
        <begin position="454"/>
        <end position="468"/>
    </location>
</feature>
<dbReference type="OrthoDB" id="3573673at2"/>
<keyword evidence="3" id="KW-0812">Transmembrane</keyword>
<dbReference type="eggNOG" id="COG1316">
    <property type="taxonomic scope" value="Bacteria"/>
</dbReference>
<dbReference type="InterPro" id="IPR050922">
    <property type="entry name" value="LytR/CpsA/Psr_CW_biosynth"/>
</dbReference>
<evidence type="ECO:0000259" key="4">
    <source>
        <dbReference type="Pfam" id="PF03816"/>
    </source>
</evidence>
<dbReference type="Pfam" id="PF03816">
    <property type="entry name" value="LytR_cpsA_psr"/>
    <property type="match status" value="1"/>
</dbReference>
<dbReference type="STRING" id="471852.Tcur_2629"/>
<feature type="transmembrane region" description="Helical" evidence="3">
    <location>
        <begin position="120"/>
        <end position="142"/>
    </location>
</feature>
<keyword evidence="3" id="KW-0472">Membrane</keyword>
<dbReference type="PANTHER" id="PTHR33392">
    <property type="entry name" value="POLYISOPRENYL-TEICHOIC ACID--PEPTIDOGLYCAN TEICHOIC ACID TRANSFERASE TAGU"/>
    <property type="match status" value="1"/>
</dbReference>
<dbReference type="KEGG" id="tcu:Tcur_2629"/>
<evidence type="ECO:0000313" key="5">
    <source>
        <dbReference type="EMBL" id="ACY98183.1"/>
    </source>
</evidence>
<keyword evidence="6" id="KW-1185">Reference proteome</keyword>
<gene>
    <name evidence="5" type="ordered locus">Tcur_2629</name>
</gene>
<feature type="region of interest" description="Disordered" evidence="2">
    <location>
        <begin position="1"/>
        <end position="22"/>
    </location>
</feature>
<evidence type="ECO:0000256" key="1">
    <source>
        <dbReference type="ARBA" id="ARBA00006068"/>
    </source>
</evidence>
<sequence>MARKAARGRASSRETGDPNAGRARTLSGALGLTLASGLLWGVAHLWAGRRLAGVLLMALFMALVTTVVIAVTVFGGDLTELAVQSQWLTRGAGALAVLGLVWVAVVIRSYQVVRPAGLGALRRTAGIAAVTVLCSLVALPVAEGVRIAQDSNHTLSSIFRSGTAGGRRIDRDDPWDGLRRVNVLLLGGDAGPNRIGVRTDSMTLASVDTRTGDTVLLSLPRNLENVPLPPGPARDRFPYGFTGDGPMTPGLLNEVYDYAENHPDVVPGVPKDRRGPELIKGTFAEILGLPVHYYILVDMQGFADLIDAMGGVRMTVPEDIVYGRFSEGRVKAGTRVLSGKEALWYGRSRTNSDDYVRMGRQKCLLRAVARQANPQLVLTRFHELASAARRTISTDIPAELLPALVKLSAKMRDGARIDSLQFIPPLINTGNPDFELIRKLAAEAIAESERARESGSPAPSPSSASPKPETTADQSSPSPSPSPQTKPVSLDETCPS</sequence>
<feature type="transmembrane region" description="Helical" evidence="3">
    <location>
        <begin position="87"/>
        <end position="108"/>
    </location>
</feature>
<evidence type="ECO:0000256" key="3">
    <source>
        <dbReference type="SAM" id="Phobius"/>
    </source>
</evidence>
<dbReference type="AlphaFoldDB" id="D1A514"/>
<feature type="region of interest" description="Disordered" evidence="2">
    <location>
        <begin position="446"/>
        <end position="496"/>
    </location>
</feature>
<dbReference type="RefSeq" id="WP_012852967.1">
    <property type="nucleotide sequence ID" value="NC_013510.1"/>
</dbReference>
<feature type="transmembrane region" description="Helical" evidence="3">
    <location>
        <begin position="54"/>
        <end position="75"/>
    </location>
</feature>
<evidence type="ECO:0000313" key="6">
    <source>
        <dbReference type="Proteomes" id="UP000001918"/>
    </source>
</evidence>
<organism evidence="5 6">
    <name type="scientific">Thermomonospora curvata (strain ATCC 19995 / DSM 43183 / JCM 3096 / KCTC 9072 / NBRC 15933 / NCIMB 10081 / Henssen B9)</name>
    <dbReference type="NCBI Taxonomy" id="471852"/>
    <lineage>
        <taxon>Bacteria</taxon>
        <taxon>Bacillati</taxon>
        <taxon>Actinomycetota</taxon>
        <taxon>Actinomycetes</taxon>
        <taxon>Streptosporangiales</taxon>
        <taxon>Thermomonosporaceae</taxon>
        <taxon>Thermomonospora</taxon>
    </lineage>
</organism>
<dbReference type="Proteomes" id="UP000001918">
    <property type="component" value="Chromosome"/>
</dbReference>
<feature type="domain" description="Cell envelope-related transcriptional attenuator" evidence="4">
    <location>
        <begin position="198"/>
        <end position="372"/>
    </location>
</feature>
<protein>
    <submittedName>
        <fullName evidence="5">Cell envelope-related transcriptional attenuator</fullName>
    </submittedName>
</protein>
<accession>D1A514</accession>
<comment type="similarity">
    <text evidence="1">Belongs to the LytR/CpsA/Psr (LCP) family.</text>
</comment>
<dbReference type="HOGENOM" id="CLU_015593_0_1_11"/>
<name>D1A514_THECD</name>
<dbReference type="NCBIfam" id="TIGR00350">
    <property type="entry name" value="lytR_cpsA_psr"/>
    <property type="match status" value="1"/>
</dbReference>